<evidence type="ECO:0000313" key="8">
    <source>
        <dbReference type="Proteomes" id="UP000248806"/>
    </source>
</evidence>
<keyword evidence="2 5" id="KW-0479">Metal-binding</keyword>
<accession>A0A326U3C0</accession>
<dbReference type="InterPro" id="IPR037523">
    <property type="entry name" value="VOC_core"/>
</dbReference>
<evidence type="ECO:0000256" key="3">
    <source>
        <dbReference type="ARBA" id="ARBA00022737"/>
    </source>
</evidence>
<proteinExistence type="inferred from homology"/>
<feature type="binding site" evidence="5">
    <location>
        <position position="256"/>
    </location>
    <ligand>
        <name>Fe cation</name>
        <dbReference type="ChEBI" id="CHEBI:24875"/>
    </ligand>
</feature>
<dbReference type="Pfam" id="PF14696">
    <property type="entry name" value="Glyoxalase_5"/>
    <property type="match status" value="1"/>
</dbReference>
<dbReference type="GO" id="GO:0006572">
    <property type="term" value="P:L-tyrosine catabolic process"/>
    <property type="evidence" value="ECO:0007669"/>
    <property type="project" value="TreeGrafter"/>
</dbReference>
<dbReference type="OrthoDB" id="9780241at2"/>
<evidence type="ECO:0000259" key="6">
    <source>
        <dbReference type="PROSITE" id="PS51819"/>
    </source>
</evidence>
<dbReference type="PANTHER" id="PTHR11959:SF1">
    <property type="entry name" value="4-HYDROXYPHENYLPYRUVATE DIOXYGENASE"/>
    <property type="match status" value="1"/>
</dbReference>
<dbReference type="InterPro" id="IPR041735">
    <property type="entry name" value="4OHPhenylPyrv_dOase_C"/>
</dbReference>
<sequence length="367" mass="40885">MTEQDFLPIKNFDHVEFYVGNAKQAAYYFCHAWGFVPIAYAGLETGIRDHCSYVLEQGNIRFVVTSPYGPEGAMAEEIKLHGDGVKVIALRVDDATQAYKETTSRGAKGVAEPHTLKDDNGSVTLSSIAIYGDTIITFVGRNDYNGVFMPGFQPLPSEQPRRARPAGLAAIDHMVGNVELGKMDEWVAFFEKVMGFTQLIHFDDKTISTEYSALMSKVMQNGSGRVKFPINEPAVGRRKSQVEEYLDFYRGPGVQHIALNTSDIVSTVAELRARGVEFLATPKTYYDTILDRVGKIDERLEDLAEQGILIDRDDEGYLLQIFAKPIGNRPTVFFEVIERKGAKGFGDGNFKALFEALEREQALRGNL</sequence>
<dbReference type="InterPro" id="IPR029068">
    <property type="entry name" value="Glyas_Bleomycin-R_OHBP_Dase"/>
</dbReference>
<name>A0A326U3C0_THEHA</name>
<dbReference type="AlphaFoldDB" id="A0A326U3C0"/>
<dbReference type="Pfam" id="PF00903">
    <property type="entry name" value="Glyoxalase"/>
    <property type="match status" value="1"/>
</dbReference>
<evidence type="ECO:0000256" key="5">
    <source>
        <dbReference type="PIRSR" id="PIRSR009283-1"/>
    </source>
</evidence>
<dbReference type="CDD" id="cd07250">
    <property type="entry name" value="HPPD_C_like"/>
    <property type="match status" value="1"/>
</dbReference>
<keyword evidence="7" id="KW-0560">Oxidoreductase</keyword>
<gene>
    <name evidence="7" type="ORF">EI42_03985</name>
</gene>
<evidence type="ECO:0000256" key="2">
    <source>
        <dbReference type="ARBA" id="ARBA00022723"/>
    </source>
</evidence>
<dbReference type="InterPro" id="IPR004360">
    <property type="entry name" value="Glyas_Fos-R_dOase_dom"/>
</dbReference>
<evidence type="ECO:0000256" key="1">
    <source>
        <dbReference type="ARBA" id="ARBA00005877"/>
    </source>
</evidence>
<keyword evidence="4 5" id="KW-0408">Iron</keyword>
<dbReference type="PANTHER" id="PTHR11959">
    <property type="entry name" value="4-HYDROXYPHENYLPYRUVATE DIOXYGENASE"/>
    <property type="match status" value="1"/>
</dbReference>
<dbReference type="SUPFAM" id="SSF54593">
    <property type="entry name" value="Glyoxalase/Bleomycin resistance protein/Dihydroxybiphenyl dioxygenase"/>
    <property type="match status" value="1"/>
</dbReference>
<dbReference type="InterPro" id="IPR041736">
    <property type="entry name" value="4OHPhenylPyrv_dOase_N"/>
</dbReference>
<comment type="caution">
    <text evidence="7">The sequence shown here is derived from an EMBL/GenBank/DDBJ whole genome shotgun (WGS) entry which is preliminary data.</text>
</comment>
<comment type="cofactor">
    <cofactor evidence="5">
        <name>Fe cation</name>
        <dbReference type="ChEBI" id="CHEBI:24875"/>
    </cofactor>
    <text evidence="5">Binds 1 Fe cation per subunit.</text>
</comment>
<dbReference type="NCBIfam" id="TIGR01263">
    <property type="entry name" value="4HPPD"/>
    <property type="match status" value="1"/>
</dbReference>
<dbReference type="CDD" id="cd08342">
    <property type="entry name" value="HPPD_N_like"/>
    <property type="match status" value="1"/>
</dbReference>
<dbReference type="Gene3D" id="3.10.180.10">
    <property type="entry name" value="2,3-Dihydroxybiphenyl 1,2-Dioxygenase, domain 1"/>
    <property type="match status" value="2"/>
</dbReference>
<comment type="similarity">
    <text evidence="1">Belongs to the 4HPPD family.</text>
</comment>
<organism evidence="7 8">
    <name type="scientific">Thermosporothrix hazakensis</name>
    <dbReference type="NCBI Taxonomy" id="644383"/>
    <lineage>
        <taxon>Bacteria</taxon>
        <taxon>Bacillati</taxon>
        <taxon>Chloroflexota</taxon>
        <taxon>Ktedonobacteria</taxon>
        <taxon>Ktedonobacterales</taxon>
        <taxon>Thermosporotrichaceae</taxon>
        <taxon>Thermosporothrix</taxon>
    </lineage>
</organism>
<protein>
    <submittedName>
        <fullName evidence="7">4-hydroxyphenylpyruvate dioxygenase</fullName>
    </submittedName>
</protein>
<keyword evidence="8" id="KW-1185">Reference proteome</keyword>
<dbReference type="RefSeq" id="WP_111324321.1">
    <property type="nucleotide sequence ID" value="NZ_BIFX01000001.1"/>
</dbReference>
<feature type="domain" description="VOC" evidence="6">
    <location>
        <begin position="11"/>
        <end position="141"/>
    </location>
</feature>
<dbReference type="FunFam" id="3.10.180.10:FF:000001">
    <property type="entry name" value="4-hydroxyphenylpyruvate dioxygenase"/>
    <property type="match status" value="1"/>
</dbReference>
<keyword evidence="7" id="KW-0670">Pyruvate</keyword>
<feature type="binding site" evidence="5">
    <location>
        <position position="335"/>
    </location>
    <ligand>
        <name>Fe cation</name>
        <dbReference type="ChEBI" id="CHEBI:24875"/>
    </ligand>
</feature>
<dbReference type="GO" id="GO:0046872">
    <property type="term" value="F:metal ion binding"/>
    <property type="evidence" value="ECO:0007669"/>
    <property type="project" value="UniProtKB-KW"/>
</dbReference>
<evidence type="ECO:0000256" key="4">
    <source>
        <dbReference type="ARBA" id="ARBA00023004"/>
    </source>
</evidence>
<dbReference type="PIRSF" id="PIRSF009283">
    <property type="entry name" value="HPP_dOase"/>
    <property type="match status" value="1"/>
</dbReference>
<keyword evidence="7" id="KW-0223">Dioxygenase</keyword>
<dbReference type="Proteomes" id="UP000248806">
    <property type="component" value="Unassembled WGS sequence"/>
</dbReference>
<keyword evidence="3" id="KW-0677">Repeat</keyword>
<evidence type="ECO:0000313" key="7">
    <source>
        <dbReference type="EMBL" id="PZW26404.1"/>
    </source>
</evidence>
<dbReference type="EMBL" id="QKUF01000015">
    <property type="protein sequence ID" value="PZW26404.1"/>
    <property type="molecule type" value="Genomic_DNA"/>
</dbReference>
<reference evidence="7 8" key="1">
    <citation type="submission" date="2018-06" db="EMBL/GenBank/DDBJ databases">
        <title>Genomic Encyclopedia of Archaeal and Bacterial Type Strains, Phase II (KMG-II): from individual species to whole genera.</title>
        <authorList>
            <person name="Goeker M."/>
        </authorList>
    </citation>
    <scope>NUCLEOTIDE SEQUENCE [LARGE SCALE GENOMIC DNA]</scope>
    <source>
        <strain evidence="7 8">ATCC BAA-1881</strain>
    </source>
</reference>
<dbReference type="GO" id="GO:0003868">
    <property type="term" value="F:4-hydroxyphenylpyruvate dioxygenase activity"/>
    <property type="evidence" value="ECO:0007669"/>
    <property type="project" value="InterPro"/>
</dbReference>
<feature type="binding site" evidence="5">
    <location>
        <position position="173"/>
    </location>
    <ligand>
        <name>Fe cation</name>
        <dbReference type="ChEBI" id="CHEBI:24875"/>
    </ligand>
</feature>
<dbReference type="PROSITE" id="PS51819">
    <property type="entry name" value="VOC"/>
    <property type="match status" value="2"/>
</dbReference>
<dbReference type="InterPro" id="IPR005956">
    <property type="entry name" value="4OHPhenylPyrv_dOase"/>
</dbReference>
<feature type="domain" description="VOC" evidence="6">
    <location>
        <begin position="170"/>
        <end position="324"/>
    </location>
</feature>